<dbReference type="Proteomes" id="UP000286045">
    <property type="component" value="Unassembled WGS sequence"/>
</dbReference>
<reference evidence="2 3" key="1">
    <citation type="submission" date="2018-12" db="EMBL/GenBank/DDBJ databases">
        <title>Draft genome sequence of Xylaria grammica IHI A82.</title>
        <authorList>
            <person name="Buettner E."/>
            <person name="Kellner H."/>
        </authorList>
    </citation>
    <scope>NUCLEOTIDE SEQUENCE [LARGE SCALE GENOMIC DNA]</scope>
    <source>
        <strain evidence="2 3">IHI A82</strain>
    </source>
</reference>
<dbReference type="AlphaFoldDB" id="A0A439CNL7"/>
<evidence type="ECO:0000313" key="3">
    <source>
        <dbReference type="Proteomes" id="UP000286045"/>
    </source>
</evidence>
<dbReference type="InterPro" id="IPR029069">
    <property type="entry name" value="HotDog_dom_sf"/>
</dbReference>
<keyword evidence="3" id="KW-1185">Reference proteome</keyword>
<dbReference type="Pfam" id="PF13279">
    <property type="entry name" value="4HBT_2"/>
    <property type="match status" value="1"/>
</dbReference>
<organism evidence="2 3">
    <name type="scientific">Xylaria grammica</name>
    <dbReference type="NCBI Taxonomy" id="363999"/>
    <lineage>
        <taxon>Eukaryota</taxon>
        <taxon>Fungi</taxon>
        <taxon>Dikarya</taxon>
        <taxon>Ascomycota</taxon>
        <taxon>Pezizomycotina</taxon>
        <taxon>Sordariomycetes</taxon>
        <taxon>Xylariomycetidae</taxon>
        <taxon>Xylariales</taxon>
        <taxon>Xylariaceae</taxon>
        <taxon>Xylaria</taxon>
    </lineage>
</organism>
<evidence type="ECO:0000313" key="2">
    <source>
        <dbReference type="EMBL" id="RWA03670.1"/>
    </source>
</evidence>
<gene>
    <name evidence="2" type="ORF">EKO27_g11432</name>
</gene>
<keyword evidence="1" id="KW-0175">Coiled coil</keyword>
<proteinExistence type="predicted"/>
<feature type="coiled-coil region" evidence="1">
    <location>
        <begin position="235"/>
        <end position="269"/>
    </location>
</feature>
<name>A0A439CNL7_9PEZI</name>
<dbReference type="Gene3D" id="3.10.129.10">
    <property type="entry name" value="Hotdog Thioesterase"/>
    <property type="match status" value="1"/>
</dbReference>
<sequence>MPSRLHVNITATRFCALKPQPTLRFRAPAEPGPRPPPPSRWVSDVPARIGKCVMFGCDAAQVRRAAGVLGTFGEGLAWSQRWERGLPLGRARRSGGSTGRLGRDGQFCRGGIAYLYIVRETTRPGRHSLTSGRMCQGHVNNATYIRYAESARVNWILSFAARDPKHREAWNDLMKPKSIGLIMKSIKADYKFHVPDARLRHHLAQAPPRRGAHVRGRAIYDYREARKTTLPGFMLDVLQDTWRAQEARADEARERVWGLLREVEGLEKETWDREDAVEDLGAASKR</sequence>
<dbReference type="EMBL" id="RYZI01000726">
    <property type="protein sequence ID" value="RWA03670.1"/>
    <property type="molecule type" value="Genomic_DNA"/>
</dbReference>
<protein>
    <submittedName>
        <fullName evidence="2">Uncharacterized protein</fullName>
    </submittedName>
</protein>
<evidence type="ECO:0000256" key="1">
    <source>
        <dbReference type="SAM" id="Coils"/>
    </source>
</evidence>
<comment type="caution">
    <text evidence="2">The sequence shown here is derived from an EMBL/GenBank/DDBJ whole genome shotgun (WGS) entry which is preliminary data.</text>
</comment>
<dbReference type="SUPFAM" id="SSF54637">
    <property type="entry name" value="Thioesterase/thiol ester dehydrase-isomerase"/>
    <property type="match status" value="1"/>
</dbReference>
<accession>A0A439CNL7</accession>